<dbReference type="InterPro" id="IPR029472">
    <property type="entry name" value="Copia-like_N"/>
</dbReference>
<gene>
    <name evidence="2" type="ORF">Din_015754</name>
</gene>
<dbReference type="AlphaFoldDB" id="A0A5B6ZUF0"/>
<organism evidence="2">
    <name type="scientific">Davidia involucrata</name>
    <name type="common">Dove tree</name>
    <dbReference type="NCBI Taxonomy" id="16924"/>
    <lineage>
        <taxon>Eukaryota</taxon>
        <taxon>Viridiplantae</taxon>
        <taxon>Streptophyta</taxon>
        <taxon>Embryophyta</taxon>
        <taxon>Tracheophyta</taxon>
        <taxon>Spermatophyta</taxon>
        <taxon>Magnoliopsida</taxon>
        <taxon>eudicotyledons</taxon>
        <taxon>Gunneridae</taxon>
        <taxon>Pentapetalae</taxon>
        <taxon>asterids</taxon>
        <taxon>Cornales</taxon>
        <taxon>Nyssaceae</taxon>
        <taxon>Davidia</taxon>
    </lineage>
</organism>
<protein>
    <recommendedName>
        <fullName evidence="1">Retrotransposon Copia-like N-terminal domain-containing protein</fullName>
    </recommendedName>
</protein>
<dbReference type="PANTHER" id="PTHR37610:SF103">
    <property type="entry name" value="SERINE_THREONINE-PROTEIN PHOSPHATASE 6 REGULATORY ANKYRIN REPEAT SUBUNIT C-LIKE ISOFORM X1"/>
    <property type="match status" value="1"/>
</dbReference>
<dbReference type="EMBL" id="GHES01015754">
    <property type="protein sequence ID" value="MPA46313.1"/>
    <property type="molecule type" value="Transcribed_RNA"/>
</dbReference>
<evidence type="ECO:0000259" key="1">
    <source>
        <dbReference type="Pfam" id="PF14244"/>
    </source>
</evidence>
<dbReference type="Pfam" id="PF14244">
    <property type="entry name" value="Retrotran_gag_3"/>
    <property type="match status" value="2"/>
</dbReference>
<dbReference type="PANTHER" id="PTHR37610">
    <property type="entry name" value="CCHC-TYPE DOMAIN-CONTAINING PROTEIN"/>
    <property type="match status" value="1"/>
</dbReference>
<accession>A0A5B6ZUF0</accession>
<feature type="domain" description="Retrotransposon Copia-like N-terminal" evidence="1">
    <location>
        <begin position="158"/>
        <end position="196"/>
    </location>
</feature>
<evidence type="ECO:0000313" key="2">
    <source>
        <dbReference type="EMBL" id="MPA46313.1"/>
    </source>
</evidence>
<sequence>MASSSSSSGSSSFSQYPHPSMINVGNFVSVKLTRANYPLWEAQMRCLISSQDLLPFIDGSKEAPPQSIHVPVLDDAGYLITKTKKENPEYVAWRRTDKLLKGWIIGSLSEDYFLGIAGTLVSESNTARDIWTKLAISSSSYSSFSQYPYPSKINVGNFVSVKLTKANYRLWEAQMRCLIISQDMLGFIDGSKEEPPQWIDVPVLDDAGSETTTKNDNPEYLAWTRTDKLLKGWIIGSLTEACLGKVENLVSECYTARDVWTELAVWFGPPYF</sequence>
<name>A0A5B6ZUF0_DAVIN</name>
<proteinExistence type="predicted"/>
<reference evidence="2" key="1">
    <citation type="submission" date="2019-08" db="EMBL/GenBank/DDBJ databases">
        <title>Reference gene set and small RNA set construction with multiple tissues from Davidia involucrata Baill.</title>
        <authorList>
            <person name="Yang H."/>
            <person name="Zhou C."/>
            <person name="Li G."/>
            <person name="Wang J."/>
            <person name="Gao P."/>
            <person name="Wang M."/>
            <person name="Wang R."/>
            <person name="Zhao Y."/>
        </authorList>
    </citation>
    <scope>NUCLEOTIDE SEQUENCE</scope>
    <source>
        <tissue evidence="2">Mixed with DoveR01_LX</tissue>
    </source>
</reference>
<feature type="domain" description="Retrotransposon Copia-like N-terminal" evidence="1">
    <location>
        <begin position="27"/>
        <end position="65"/>
    </location>
</feature>